<feature type="chain" id="PRO_5036062360" evidence="8">
    <location>
        <begin position="21"/>
        <end position="349"/>
    </location>
</feature>
<dbReference type="VEuPathDB" id="VectorBase:CSON013102"/>
<dbReference type="PROSITE" id="PS50835">
    <property type="entry name" value="IG_LIKE"/>
    <property type="match status" value="2"/>
</dbReference>
<evidence type="ECO:0000256" key="7">
    <source>
        <dbReference type="ARBA" id="ARBA00023180"/>
    </source>
</evidence>
<keyword evidence="7" id="KW-0325">Glycoprotein</keyword>
<organism evidence="11">
    <name type="scientific">Culicoides sonorensis</name>
    <name type="common">Biting midge</name>
    <dbReference type="NCBI Taxonomy" id="179676"/>
    <lineage>
        <taxon>Eukaryota</taxon>
        <taxon>Metazoa</taxon>
        <taxon>Ecdysozoa</taxon>
        <taxon>Arthropoda</taxon>
        <taxon>Hexapoda</taxon>
        <taxon>Insecta</taxon>
        <taxon>Pterygota</taxon>
        <taxon>Neoptera</taxon>
        <taxon>Endopterygota</taxon>
        <taxon>Diptera</taxon>
        <taxon>Nematocera</taxon>
        <taxon>Chironomoidea</taxon>
        <taxon>Ceratopogonidae</taxon>
        <taxon>Ceratopogoninae</taxon>
        <taxon>Culicoides</taxon>
        <taxon>Monoculicoides</taxon>
    </lineage>
</organism>
<evidence type="ECO:0000313" key="10">
    <source>
        <dbReference type="EMBL" id="SSX05739.1"/>
    </source>
</evidence>
<evidence type="ECO:0000256" key="5">
    <source>
        <dbReference type="ARBA" id="ARBA00022989"/>
    </source>
</evidence>
<evidence type="ECO:0000256" key="6">
    <source>
        <dbReference type="ARBA" id="ARBA00023136"/>
    </source>
</evidence>
<feature type="domain" description="Ig-like" evidence="9">
    <location>
        <begin position="233"/>
        <end position="329"/>
    </location>
</feature>
<dbReference type="OMA" id="YERCVED"/>
<dbReference type="SMART" id="SM00409">
    <property type="entry name" value="IG"/>
    <property type="match status" value="2"/>
</dbReference>
<evidence type="ECO:0000259" key="9">
    <source>
        <dbReference type="PROSITE" id="PS50835"/>
    </source>
</evidence>
<name>A0A336MJ61_CULSO</name>
<proteinExistence type="inferred from homology"/>
<protein>
    <submittedName>
        <fullName evidence="11">CSON013102 protein</fullName>
    </submittedName>
</protein>
<dbReference type="PANTHER" id="PTHR32178">
    <property type="entry name" value="FAM187"/>
    <property type="match status" value="1"/>
</dbReference>
<keyword evidence="5" id="KW-1133">Transmembrane helix</keyword>
<dbReference type="EMBL" id="UFQT01000647">
    <property type="protein sequence ID" value="SSX26098.1"/>
    <property type="molecule type" value="Genomic_DNA"/>
</dbReference>
<evidence type="ECO:0000256" key="2">
    <source>
        <dbReference type="ARBA" id="ARBA00008727"/>
    </source>
</evidence>
<dbReference type="InterPro" id="IPR039311">
    <property type="entry name" value="FAM187A/B"/>
</dbReference>
<keyword evidence="6" id="KW-0472">Membrane</keyword>
<comment type="subcellular location">
    <subcellularLocation>
        <location evidence="1">Membrane</location>
        <topology evidence="1">Single-pass type I membrane protein</topology>
    </subcellularLocation>
</comment>
<dbReference type="InterPro" id="IPR013783">
    <property type="entry name" value="Ig-like_fold"/>
</dbReference>
<evidence type="ECO:0000313" key="11">
    <source>
        <dbReference type="EMBL" id="SSX26098.1"/>
    </source>
</evidence>
<dbReference type="GO" id="GO:0016020">
    <property type="term" value="C:membrane"/>
    <property type="evidence" value="ECO:0007669"/>
    <property type="project" value="UniProtKB-SubCell"/>
</dbReference>
<dbReference type="SUPFAM" id="SSF48726">
    <property type="entry name" value="Immunoglobulin"/>
    <property type="match status" value="2"/>
</dbReference>
<dbReference type="InterPro" id="IPR007110">
    <property type="entry name" value="Ig-like_dom"/>
</dbReference>
<feature type="signal peptide" evidence="8">
    <location>
        <begin position="1"/>
        <end position="20"/>
    </location>
</feature>
<dbReference type="PANTHER" id="PTHR32178:SF6">
    <property type="entry name" value="IG-LIKE DOMAIN-CONTAINING PROTEIN"/>
    <property type="match status" value="1"/>
</dbReference>
<gene>
    <name evidence="11" type="primary">CSON013102</name>
</gene>
<sequence>MSHILRYFAIFLLFLRGFTTINLKSHPIQRRFCFNSSDNLKNTLINHEIQVIFVEEGSDITLQCKSCNGTFHFGKTIKWIRSREVNGSILGEHLSELGDERIKFSDVGSILIENVTFARDTGTYFCNIVGNETEYGFSLKVVNEVLRGKQIIKSYMKFHSTEWSTCYCKSNNIKKSHFLCYVTVNGNFSQTIFECQSELLSKKYPTIFDEVKNIENIQVNQICYDCLPLYHKPHKELTFKNFLHLSAIEDNPLKISCLPRTLTLSEEIYWVKDDSIFYISNFNSLGIGEFERHIGVDMKGELLISKVIQEDKGVYACFVDGEPITKVVLKVIPKHVTETQGMTFFMNFI</sequence>
<keyword evidence="3" id="KW-0812">Transmembrane</keyword>
<dbReference type="InterPro" id="IPR036179">
    <property type="entry name" value="Ig-like_dom_sf"/>
</dbReference>
<evidence type="ECO:0000256" key="1">
    <source>
        <dbReference type="ARBA" id="ARBA00004479"/>
    </source>
</evidence>
<dbReference type="EMBL" id="UFQS01000647">
    <property type="protein sequence ID" value="SSX05739.1"/>
    <property type="molecule type" value="Genomic_DNA"/>
</dbReference>
<reference evidence="10" key="1">
    <citation type="submission" date="2018-04" db="EMBL/GenBank/DDBJ databases">
        <authorList>
            <person name="Go L.Y."/>
            <person name="Mitchell J.A."/>
        </authorList>
    </citation>
    <scope>NUCLEOTIDE SEQUENCE</scope>
    <source>
        <tissue evidence="10">Whole organism</tissue>
    </source>
</reference>
<evidence type="ECO:0000256" key="3">
    <source>
        <dbReference type="ARBA" id="ARBA00022692"/>
    </source>
</evidence>
<dbReference type="InterPro" id="IPR003599">
    <property type="entry name" value="Ig_sub"/>
</dbReference>
<accession>A0A336MJ61</accession>
<keyword evidence="4 8" id="KW-0732">Signal</keyword>
<reference evidence="11" key="2">
    <citation type="submission" date="2018-07" db="EMBL/GenBank/DDBJ databases">
        <authorList>
            <person name="Quirk P.G."/>
            <person name="Krulwich T.A."/>
        </authorList>
    </citation>
    <scope>NUCLEOTIDE SEQUENCE</scope>
</reference>
<evidence type="ECO:0000256" key="4">
    <source>
        <dbReference type="ARBA" id="ARBA00022729"/>
    </source>
</evidence>
<dbReference type="AlphaFoldDB" id="A0A336MJ61"/>
<feature type="domain" description="Ig-like" evidence="9">
    <location>
        <begin position="54"/>
        <end position="138"/>
    </location>
</feature>
<evidence type="ECO:0000256" key="8">
    <source>
        <dbReference type="SAM" id="SignalP"/>
    </source>
</evidence>
<comment type="similarity">
    <text evidence="2">Belongs to the FAM187 family.</text>
</comment>
<dbReference type="Gene3D" id="2.60.40.10">
    <property type="entry name" value="Immunoglobulins"/>
    <property type="match status" value="2"/>
</dbReference>